<comment type="similarity">
    <text evidence="1 3">Belongs to the peptidase A1 family.</text>
</comment>
<keyword evidence="5" id="KW-1133">Transmembrane helix</keyword>
<protein>
    <recommendedName>
        <fullName evidence="6">Peptidase A1 domain-containing protein</fullName>
    </recommendedName>
</protein>
<dbReference type="PROSITE" id="PS51767">
    <property type="entry name" value="PEPTIDASE_A1"/>
    <property type="match status" value="3"/>
</dbReference>
<reference evidence="7" key="2">
    <citation type="submission" date="2018-04" db="EMBL/GenBank/DDBJ databases">
        <title>OnivRS2 (Oryza nivara Reference Sequence Version 2).</title>
        <authorList>
            <person name="Zhang J."/>
            <person name="Kudrna D."/>
            <person name="Lee S."/>
            <person name="Talag J."/>
            <person name="Rajasekar S."/>
            <person name="Welchert J."/>
            <person name="Hsing Y.-I."/>
            <person name="Wing R.A."/>
        </authorList>
    </citation>
    <scope>NUCLEOTIDE SEQUENCE [LARGE SCALE GENOMIC DNA]</scope>
    <source>
        <strain evidence="7">SL10</strain>
    </source>
</reference>
<feature type="region of interest" description="Disordered" evidence="4">
    <location>
        <begin position="1"/>
        <end position="26"/>
    </location>
</feature>
<reference evidence="7" key="1">
    <citation type="submission" date="2015-04" db="UniProtKB">
        <authorList>
            <consortium name="EnsemblPlants"/>
        </authorList>
    </citation>
    <scope>IDENTIFICATION</scope>
    <source>
        <strain evidence="7">SL10</strain>
    </source>
</reference>
<proteinExistence type="inferred from homology"/>
<dbReference type="InterPro" id="IPR001461">
    <property type="entry name" value="Aspartic_peptidase_A1"/>
</dbReference>
<keyword evidence="3" id="KW-0645">Protease</keyword>
<evidence type="ECO:0000313" key="8">
    <source>
        <dbReference type="Proteomes" id="UP000006591"/>
    </source>
</evidence>
<dbReference type="InterPro" id="IPR033873">
    <property type="entry name" value="CND41-like"/>
</dbReference>
<keyword evidence="3" id="KW-0378">Hydrolase</keyword>
<dbReference type="FunFam" id="2.40.70.10:FF:000049">
    <property type="entry name" value="Aspartyl protease AED1"/>
    <property type="match status" value="2"/>
</dbReference>
<keyword evidence="8" id="KW-1185">Reference proteome</keyword>
<feature type="active site" evidence="2">
    <location>
        <position position="1028"/>
    </location>
</feature>
<evidence type="ECO:0000313" key="7">
    <source>
        <dbReference type="EnsemblPlants" id="ONIVA06G13790.1"/>
    </source>
</evidence>
<dbReference type="PANTHER" id="PTHR13683:SF808">
    <property type="entry name" value="PEPTIDASE A1 DOMAIN-CONTAINING PROTEIN"/>
    <property type="match status" value="1"/>
</dbReference>
<dbReference type="OMA" id="YCLPSGN"/>
<dbReference type="InterPro" id="IPR032799">
    <property type="entry name" value="TAXi_C"/>
</dbReference>
<dbReference type="STRING" id="4536.A0A0E0HPH7"/>
<dbReference type="InterPro" id="IPR032861">
    <property type="entry name" value="TAXi_N"/>
</dbReference>
<sequence>MPLVRRRGVRSAFGGARSDDNRGQPTAHEVFDRDAVRLRSLFAVPRRLGGGWWWPRTCSGGCGCGGGTASSAFDTNFGVSVLRCKPCVGGAPCDVAFDPSRSSSFAAIPCGSPECAVECTGASCPFTIQFGNVTVANGTLVRDTLTLSPSATFAGFTFGCIEVGADADTFDGAVGLIDLSRSSHSLASRVISNGATTTTTAAFSYCLPSLSSTRSRGFLSIGASRPEYSGGDIKYAPMSSNPNHPNSYFVDLVGISVGGEDLPVPPAVLAAHGTLLEAATEFTFLAPAAYAALRDAFRNDMAQYPAAPPFRVLDTCYNLTGLASLAVPAVALRFAGGTELELDVRQTMYFEDPSSVFSSVACLAFAAAPLPAFPVSVIGTLAQRSTEVVYDVRGGRVGMASAIASSIFLCLLLLLLPHLGDSYHTSRYTRGSTHFVVRRSDDLPRAPTPPVSCSPIPSGASNGKKLPVLHRLNPCSPLNAGGKQSTTTTSSVDVSHRAGRRLRSLFAAVQSGDDAAPAPAPAASGGVAIPTTGTPEPGAPGFHDYTVVVGYGTPAQQLAMAFDTGLGISLARCAACRPGAPCDGLASFDPSRSSTFAPVPCGSPDCRSGCSSGSTPSCPLTSFPLLSGAVAQDVLTLTPSASVDDFTFGCVEGSSGEPLGAAGLLDLSRDSRSLASRLAAGAGGTFSYCLPLSTTSSHGFLAIGEADVPHNRSARVTAVAPLVYDPAFPNHYVIDLAGVSLGGRDIPIPPHAAMVLDTALPYTYMKPSMYAPLRDAFRRAMARYPRAPAMGDLDTCYNFTGVRHEVLIPLVHLTFRGISGGGGGGGGEGQVLGLGADQMLYMSEPGNFFSVTCLAFAALPSDGDAAAPLAMVMGTLAQSSMEVVHDVQGGKIGCLLSGGGVLAGSRRRYLTASLDELRGYKLAATSGRKLSIRNSAAEKPAARDIHVRDRARLRTILQRSSSASAASSLAPYASPPPAMPPIPAVSVAPAPAPAVTIPDRSGTYLDTLEFVVAVGLGTPAQPSALIFDTGSDLSWVQCQPCGSSGHCHPQQDPLFDPSKSSTYAAVHCGEPQCAAAGDLCSEDNTTCLYLVRYGDGSSTTGVLSRDTLALTSSRALTGFPFGCGTRNLGDFGRVDGLLGLGRGELSLPSQAAASFGAVFSYCLPSSNSTTGYLTIGATPATDTGAAQYTAMLRKPQFPSFYFVELVSIDIGGYVLPVPPAVFTRGGTLLDSGTVLTYLPAQAYALLRDRFRLTMERYTPAPPNDVLDACYDFAGESEVVVPAVSFRFGDGAVFELDFFGVMIFLDENVGCLAFAAMDTGGLPLSIIGNTQQRSAEVIYDVAAEKIGFVPASC</sequence>
<dbReference type="HOGENOM" id="CLU_257640_0_0_1"/>
<dbReference type="SUPFAM" id="SSF50630">
    <property type="entry name" value="Acid proteases"/>
    <property type="match status" value="3"/>
</dbReference>
<dbReference type="Gramene" id="ONIVA06G13790.1">
    <property type="protein sequence ID" value="ONIVA06G13790.1"/>
    <property type="gene ID" value="ONIVA06G13790"/>
</dbReference>
<keyword evidence="3" id="KW-0064">Aspartyl protease</keyword>
<dbReference type="GO" id="GO:0006508">
    <property type="term" value="P:proteolysis"/>
    <property type="evidence" value="ECO:0007669"/>
    <property type="project" value="UniProtKB-KW"/>
</dbReference>
<accession>A0A0E0HPH7</accession>
<evidence type="ECO:0000256" key="3">
    <source>
        <dbReference type="RuleBase" id="RU000454"/>
    </source>
</evidence>
<dbReference type="PROSITE" id="PS00141">
    <property type="entry name" value="ASP_PROTEASE"/>
    <property type="match status" value="1"/>
</dbReference>
<feature type="transmembrane region" description="Helical" evidence="5">
    <location>
        <begin position="356"/>
        <end position="382"/>
    </location>
</feature>
<evidence type="ECO:0000256" key="5">
    <source>
        <dbReference type="SAM" id="Phobius"/>
    </source>
</evidence>
<keyword evidence="5" id="KW-0472">Membrane</keyword>
<feature type="region of interest" description="Disordered" evidence="4">
    <location>
        <begin position="513"/>
        <end position="535"/>
    </location>
</feature>
<dbReference type="CDD" id="cd05472">
    <property type="entry name" value="cnd41_like"/>
    <property type="match status" value="1"/>
</dbReference>
<organism evidence="7">
    <name type="scientific">Oryza nivara</name>
    <name type="common">Indian wild rice</name>
    <name type="synonym">Oryza sativa f. spontanea</name>
    <dbReference type="NCBI Taxonomy" id="4536"/>
    <lineage>
        <taxon>Eukaryota</taxon>
        <taxon>Viridiplantae</taxon>
        <taxon>Streptophyta</taxon>
        <taxon>Embryophyta</taxon>
        <taxon>Tracheophyta</taxon>
        <taxon>Spermatophyta</taxon>
        <taxon>Magnoliopsida</taxon>
        <taxon>Liliopsida</taxon>
        <taxon>Poales</taxon>
        <taxon>Poaceae</taxon>
        <taxon>BOP clade</taxon>
        <taxon>Oryzoideae</taxon>
        <taxon>Oryzeae</taxon>
        <taxon>Oryzinae</taxon>
        <taxon>Oryza</taxon>
    </lineage>
</organism>
<feature type="domain" description="Peptidase A1" evidence="6">
    <location>
        <begin position="56"/>
        <end position="400"/>
    </location>
</feature>
<evidence type="ECO:0000256" key="2">
    <source>
        <dbReference type="PIRSR" id="PIRSR601461-1"/>
    </source>
</evidence>
<keyword evidence="5" id="KW-0812">Transmembrane</keyword>
<dbReference type="FunFam" id="2.40.70.10:FF:000021">
    <property type="entry name" value="Aspartyl protease AED1"/>
    <property type="match status" value="1"/>
</dbReference>
<dbReference type="GO" id="GO:0004190">
    <property type="term" value="F:aspartic-type endopeptidase activity"/>
    <property type="evidence" value="ECO:0007669"/>
    <property type="project" value="UniProtKB-KW"/>
</dbReference>
<feature type="domain" description="Peptidase A1" evidence="6">
    <location>
        <begin position="1010"/>
        <end position="1348"/>
    </location>
</feature>
<dbReference type="PANTHER" id="PTHR13683">
    <property type="entry name" value="ASPARTYL PROTEASES"/>
    <property type="match status" value="1"/>
</dbReference>
<dbReference type="Gene3D" id="2.40.70.10">
    <property type="entry name" value="Acid Proteases"/>
    <property type="match status" value="6"/>
</dbReference>
<feature type="active site" evidence="2">
    <location>
        <position position="1230"/>
    </location>
</feature>
<evidence type="ECO:0000256" key="1">
    <source>
        <dbReference type="ARBA" id="ARBA00007447"/>
    </source>
</evidence>
<dbReference type="Pfam" id="PF14543">
    <property type="entry name" value="TAXi_N"/>
    <property type="match status" value="3"/>
</dbReference>
<dbReference type="Proteomes" id="UP000006591">
    <property type="component" value="Chromosome 6"/>
</dbReference>
<dbReference type="FunFam" id="2.40.70.10:FF:000154">
    <property type="entry name" value="Aspartic proteinase nepenthesin-2"/>
    <property type="match status" value="1"/>
</dbReference>
<dbReference type="eggNOG" id="KOG1339">
    <property type="taxonomic scope" value="Eukaryota"/>
</dbReference>
<dbReference type="EnsemblPlants" id="ONIVA06G13790.1">
    <property type="protein sequence ID" value="ONIVA06G13790.1"/>
    <property type="gene ID" value="ONIVA06G13790"/>
</dbReference>
<evidence type="ECO:0000259" key="6">
    <source>
        <dbReference type="PROSITE" id="PS51767"/>
    </source>
</evidence>
<name>A0A0E0HPH7_ORYNI</name>
<feature type="domain" description="Peptidase A1" evidence="6">
    <location>
        <begin position="545"/>
        <end position="895"/>
    </location>
</feature>
<dbReference type="Pfam" id="PF14541">
    <property type="entry name" value="TAXi_C"/>
    <property type="match status" value="3"/>
</dbReference>
<dbReference type="InterPro" id="IPR001969">
    <property type="entry name" value="Aspartic_peptidase_AS"/>
</dbReference>
<evidence type="ECO:0000256" key="4">
    <source>
        <dbReference type="SAM" id="MobiDB-lite"/>
    </source>
</evidence>
<dbReference type="PRINTS" id="PR00792">
    <property type="entry name" value="PEPSIN"/>
</dbReference>
<dbReference type="InterPro" id="IPR021109">
    <property type="entry name" value="Peptidase_aspartic_dom_sf"/>
</dbReference>
<feature type="transmembrane region" description="Helical" evidence="5">
    <location>
        <begin position="394"/>
        <end position="416"/>
    </location>
</feature>
<feature type="region of interest" description="Disordered" evidence="4">
    <location>
        <begin position="440"/>
        <end position="459"/>
    </location>
</feature>
<dbReference type="InterPro" id="IPR033121">
    <property type="entry name" value="PEPTIDASE_A1"/>
</dbReference>